<dbReference type="PANTHER" id="PTHR18866:SF33">
    <property type="entry name" value="METHYLCROTONOYL-COA CARBOXYLASE SUBUNIT ALPHA, MITOCHONDRIAL-RELATED"/>
    <property type="match status" value="1"/>
</dbReference>
<keyword evidence="1" id="KW-0436">Ligase</keyword>
<dbReference type="SMART" id="SM00878">
    <property type="entry name" value="Biotin_carb_C"/>
    <property type="match status" value="1"/>
</dbReference>
<dbReference type="AlphaFoldDB" id="A0A5S9ISB7"/>
<dbReference type="OrthoDB" id="9807469at2"/>
<dbReference type="RefSeq" id="WP_151971048.1">
    <property type="nucleotide sequence ID" value="NZ_AP019860.1"/>
</dbReference>
<dbReference type="InterPro" id="IPR011764">
    <property type="entry name" value="Biotin_carboxylation_dom"/>
</dbReference>
<dbReference type="SUPFAM" id="SSF52440">
    <property type="entry name" value="PreATP-grasp domain"/>
    <property type="match status" value="1"/>
</dbReference>
<organism evidence="9 10">
    <name type="scientific">Uabimicrobium amorphum</name>
    <dbReference type="NCBI Taxonomy" id="2596890"/>
    <lineage>
        <taxon>Bacteria</taxon>
        <taxon>Pseudomonadati</taxon>
        <taxon>Planctomycetota</taxon>
        <taxon>Candidatus Uabimicrobiia</taxon>
        <taxon>Candidatus Uabimicrobiales</taxon>
        <taxon>Candidatus Uabimicrobiaceae</taxon>
        <taxon>Candidatus Uabimicrobium</taxon>
    </lineage>
</organism>
<dbReference type="InterPro" id="IPR016185">
    <property type="entry name" value="PreATP-grasp_dom_sf"/>
</dbReference>
<dbReference type="InterPro" id="IPR050856">
    <property type="entry name" value="Biotin_carboxylase_complex"/>
</dbReference>
<keyword evidence="3 6" id="KW-0067">ATP-binding</keyword>
<dbReference type="KEGG" id="uam:UABAM_05416"/>
<evidence type="ECO:0000256" key="2">
    <source>
        <dbReference type="ARBA" id="ARBA00022741"/>
    </source>
</evidence>
<dbReference type="NCBIfam" id="TIGR00514">
    <property type="entry name" value="accC"/>
    <property type="match status" value="1"/>
</dbReference>
<dbReference type="GO" id="GO:2001295">
    <property type="term" value="P:malonyl-CoA biosynthetic process"/>
    <property type="evidence" value="ECO:0007669"/>
    <property type="project" value="UniProtKB-UniPathway"/>
</dbReference>
<keyword evidence="10" id="KW-1185">Reference proteome</keyword>
<proteinExistence type="predicted"/>
<gene>
    <name evidence="9" type="ORF">UABAM_05416</name>
</gene>
<dbReference type="PANTHER" id="PTHR18866">
    <property type="entry name" value="CARBOXYLASE:PYRUVATE/ACETYL-COA/PROPIONYL-COA CARBOXYLASE"/>
    <property type="match status" value="1"/>
</dbReference>
<feature type="domain" description="ATP-grasp" evidence="7">
    <location>
        <begin position="120"/>
        <end position="313"/>
    </location>
</feature>
<dbReference type="InterPro" id="IPR011761">
    <property type="entry name" value="ATP-grasp"/>
</dbReference>
<sequence length="443" mass="49215">MFRKILIANRGEIACRVIRSCHELGVKTVAVYSTADKDSPHVSLADESICIGRAQSSKSYLNMETILQAAIQMECQAIHPGYGFLSENSVFAELCSQYNISFIGPLANTIMKMGDKNEARTTMSSMGVDVIPGSKSIVTKPEEEAQEIGFPLLLKAVAGGGGKGMRICKTPQDLLVQFKEASLEAEKAFANSDIYFEKYITGGKHIEFQILADHYGNVIHLGERECSVQRNHQKLIEESPSPVISDDKRAEIGSKLTHALQKIGYRNAGTMELLMDGDNLYFMEMNTRLQVEHPVTEMVTGTNIVNEQLKIAANHKLSIQQSDVKIQGHAIECRINAEDPQQKFKPCPGKITKFVPPELSEKVRLDTHVKEGYEVPVFYDSMIAKLIVHGTDRQDAIATMKKALQAFEIEGVKTTIPLLLSIIENEEFISGNYTTQFLENLLD</sequence>
<dbReference type="PROSITE" id="PS00867">
    <property type="entry name" value="CPSASE_2"/>
    <property type="match status" value="1"/>
</dbReference>
<evidence type="ECO:0000256" key="5">
    <source>
        <dbReference type="ARBA" id="ARBA00023267"/>
    </source>
</evidence>
<dbReference type="InterPro" id="IPR005482">
    <property type="entry name" value="Biotin_COase_C"/>
</dbReference>
<dbReference type="FunFam" id="3.40.50.20:FF:000010">
    <property type="entry name" value="Propionyl-CoA carboxylase subunit alpha"/>
    <property type="match status" value="1"/>
</dbReference>
<evidence type="ECO:0000256" key="1">
    <source>
        <dbReference type="ARBA" id="ARBA00022598"/>
    </source>
</evidence>
<dbReference type="Proteomes" id="UP000326354">
    <property type="component" value="Chromosome"/>
</dbReference>
<dbReference type="Pfam" id="PF00289">
    <property type="entry name" value="Biotin_carb_N"/>
    <property type="match status" value="1"/>
</dbReference>
<evidence type="ECO:0000256" key="4">
    <source>
        <dbReference type="ARBA" id="ARBA00022842"/>
    </source>
</evidence>
<dbReference type="Gene3D" id="3.30.470.20">
    <property type="entry name" value="ATP-grasp fold, B domain"/>
    <property type="match status" value="1"/>
</dbReference>
<protein>
    <submittedName>
        <fullName evidence="9">Acetyl-CoA carboxylase biotin carboxylase subunit</fullName>
    </submittedName>
</protein>
<dbReference type="Pfam" id="PF02786">
    <property type="entry name" value="CPSase_L_D2"/>
    <property type="match status" value="1"/>
</dbReference>
<dbReference type="SUPFAM" id="SSF51246">
    <property type="entry name" value="Rudiment single hybrid motif"/>
    <property type="match status" value="1"/>
</dbReference>
<dbReference type="PROSITE" id="PS50975">
    <property type="entry name" value="ATP_GRASP"/>
    <property type="match status" value="1"/>
</dbReference>
<dbReference type="FunFam" id="3.30.1490.20:FF:000003">
    <property type="entry name" value="acetyl-CoA carboxylase isoform X1"/>
    <property type="match status" value="1"/>
</dbReference>
<feature type="domain" description="Biotin carboxylation" evidence="8">
    <location>
        <begin position="1"/>
        <end position="443"/>
    </location>
</feature>
<dbReference type="Pfam" id="PF02785">
    <property type="entry name" value="Biotin_carb_C"/>
    <property type="match status" value="1"/>
</dbReference>
<dbReference type="InterPro" id="IPR004549">
    <property type="entry name" value="Acetyl_CoA_COase_biotin_COase"/>
</dbReference>
<dbReference type="InterPro" id="IPR005481">
    <property type="entry name" value="BC-like_N"/>
</dbReference>
<dbReference type="UniPathway" id="UPA00655">
    <property type="reaction ID" value="UER00711"/>
</dbReference>
<dbReference type="InterPro" id="IPR005479">
    <property type="entry name" value="CPAse_ATP-bd"/>
</dbReference>
<reference evidence="9 10" key="1">
    <citation type="submission" date="2019-08" db="EMBL/GenBank/DDBJ databases">
        <title>Complete genome sequence of Candidatus Uab amorphum.</title>
        <authorList>
            <person name="Shiratori T."/>
            <person name="Suzuki S."/>
            <person name="Kakizawa Y."/>
            <person name="Ishida K."/>
        </authorList>
    </citation>
    <scope>NUCLEOTIDE SEQUENCE [LARGE SCALE GENOMIC DNA]</scope>
    <source>
        <strain evidence="9 10">SRT547</strain>
    </source>
</reference>
<dbReference type="NCBIfam" id="NF006367">
    <property type="entry name" value="PRK08591.1"/>
    <property type="match status" value="1"/>
</dbReference>
<evidence type="ECO:0000313" key="9">
    <source>
        <dbReference type="EMBL" id="BBM87014.1"/>
    </source>
</evidence>
<keyword evidence="2 6" id="KW-0547">Nucleotide-binding</keyword>
<evidence type="ECO:0000256" key="6">
    <source>
        <dbReference type="PROSITE-ProRule" id="PRU00409"/>
    </source>
</evidence>
<name>A0A5S9ISB7_UABAM</name>
<keyword evidence="4" id="KW-0460">Magnesium</keyword>
<dbReference type="SUPFAM" id="SSF56059">
    <property type="entry name" value="Glutathione synthetase ATP-binding domain-like"/>
    <property type="match status" value="1"/>
</dbReference>
<dbReference type="PROSITE" id="PS50979">
    <property type="entry name" value="BC"/>
    <property type="match status" value="1"/>
</dbReference>
<dbReference type="InterPro" id="IPR011054">
    <property type="entry name" value="Rudment_hybrid_motif"/>
</dbReference>
<dbReference type="GO" id="GO:0046872">
    <property type="term" value="F:metal ion binding"/>
    <property type="evidence" value="ECO:0007669"/>
    <property type="project" value="InterPro"/>
</dbReference>
<accession>A0A5S9ISB7</accession>
<keyword evidence="5" id="KW-0092">Biotin</keyword>
<evidence type="ECO:0000313" key="10">
    <source>
        <dbReference type="Proteomes" id="UP000326354"/>
    </source>
</evidence>
<evidence type="ECO:0000259" key="7">
    <source>
        <dbReference type="PROSITE" id="PS50975"/>
    </source>
</evidence>
<evidence type="ECO:0000256" key="3">
    <source>
        <dbReference type="ARBA" id="ARBA00022840"/>
    </source>
</evidence>
<dbReference type="GO" id="GO:0016874">
    <property type="term" value="F:ligase activity"/>
    <property type="evidence" value="ECO:0007669"/>
    <property type="project" value="UniProtKB-KW"/>
</dbReference>
<evidence type="ECO:0000259" key="8">
    <source>
        <dbReference type="PROSITE" id="PS50979"/>
    </source>
</evidence>
<dbReference type="GO" id="GO:0005524">
    <property type="term" value="F:ATP binding"/>
    <property type="evidence" value="ECO:0007669"/>
    <property type="project" value="UniProtKB-UniRule"/>
</dbReference>
<dbReference type="EMBL" id="AP019860">
    <property type="protein sequence ID" value="BBM87014.1"/>
    <property type="molecule type" value="Genomic_DNA"/>
</dbReference>